<dbReference type="Gene3D" id="3.10.620.30">
    <property type="match status" value="1"/>
</dbReference>
<dbReference type="RefSeq" id="WP_279966278.1">
    <property type="nucleotide sequence ID" value="NZ_CP122537.1"/>
</dbReference>
<dbReference type="Gene3D" id="2.60.40.2250">
    <property type="match status" value="1"/>
</dbReference>
<evidence type="ECO:0000259" key="1">
    <source>
        <dbReference type="SMART" id="SM00460"/>
    </source>
</evidence>
<dbReference type="Proteomes" id="UP001243420">
    <property type="component" value="Chromosome"/>
</dbReference>
<evidence type="ECO:0000313" key="3">
    <source>
        <dbReference type="Proteomes" id="UP001243420"/>
    </source>
</evidence>
<dbReference type="EMBL" id="CP122537">
    <property type="protein sequence ID" value="WGH79419.1"/>
    <property type="molecule type" value="Genomic_DNA"/>
</dbReference>
<protein>
    <submittedName>
        <fullName evidence="2">Transglutaminase family protein</fullName>
    </submittedName>
</protein>
<dbReference type="SMART" id="SM00460">
    <property type="entry name" value="TGc"/>
    <property type="match status" value="1"/>
</dbReference>
<gene>
    <name evidence="2" type="ORF">P8627_03900</name>
</gene>
<dbReference type="PANTHER" id="PTHR33490">
    <property type="entry name" value="BLR5614 PROTEIN-RELATED"/>
    <property type="match status" value="1"/>
</dbReference>
<dbReference type="InterPro" id="IPR002931">
    <property type="entry name" value="Transglutaminase-like"/>
</dbReference>
<organism evidence="2 3">
    <name type="scientific">Jannaschia ovalis</name>
    <dbReference type="NCBI Taxonomy" id="3038773"/>
    <lineage>
        <taxon>Bacteria</taxon>
        <taxon>Pseudomonadati</taxon>
        <taxon>Pseudomonadota</taxon>
        <taxon>Alphaproteobacteria</taxon>
        <taxon>Rhodobacterales</taxon>
        <taxon>Roseobacteraceae</taxon>
        <taxon>Jannaschia</taxon>
    </lineage>
</organism>
<accession>A0ABY8LDM0</accession>
<dbReference type="PANTHER" id="PTHR33490:SF12">
    <property type="entry name" value="BLL5557 PROTEIN"/>
    <property type="match status" value="1"/>
</dbReference>
<dbReference type="SUPFAM" id="SSF54001">
    <property type="entry name" value="Cysteine proteinases"/>
    <property type="match status" value="1"/>
</dbReference>
<dbReference type="Pfam" id="PF01841">
    <property type="entry name" value="Transglut_core"/>
    <property type="match status" value="1"/>
</dbReference>
<evidence type="ECO:0000313" key="2">
    <source>
        <dbReference type="EMBL" id="WGH79419.1"/>
    </source>
</evidence>
<proteinExistence type="predicted"/>
<feature type="domain" description="Transglutaminase-like" evidence="1">
    <location>
        <begin position="160"/>
        <end position="220"/>
    </location>
</feature>
<name>A0ABY8LDM0_9RHOB</name>
<dbReference type="InterPro" id="IPR038765">
    <property type="entry name" value="Papain-like_cys_pep_sf"/>
</dbReference>
<sequence length="260" mass="27852">MATILTIEAKMAYDFEAAADLLLQVELARVAGQDVREDRLFTTPVNDFTRVPAEQAFGTRAWMQAEGRFEATYRATVAIDRPDPGFESLTADPPRALTGEATGFLMPSRYCPSDEFEAFVSAEFAGLSGGPLILAIRDWIGTHFTYVAGVSTAATTARESFVQRRGVCRDYAHVMVALARAAGIPARVASGYAPRVDPPDFHLVAEVWLEDAWHLVDPTGMASASELALVGVGRDAADVSFLTSYGLATLVSQTVAVAAG</sequence>
<reference evidence="2 3" key="1">
    <citation type="submission" date="2023-04" db="EMBL/GenBank/DDBJ databases">
        <title>Jannaschia ovalis sp. nov., a marine bacterium isolated from sea tidal flat.</title>
        <authorList>
            <person name="Kwon D.Y."/>
            <person name="Kim J.-J."/>
        </authorList>
    </citation>
    <scope>NUCLEOTIDE SEQUENCE [LARGE SCALE GENOMIC DNA]</scope>
    <source>
        <strain evidence="2 3">GRR-S6-38</strain>
    </source>
</reference>
<keyword evidence="3" id="KW-1185">Reference proteome</keyword>